<dbReference type="OrthoDB" id="9808002at2"/>
<dbReference type="InterPro" id="IPR015421">
    <property type="entry name" value="PyrdxlP-dep_Trfase_major"/>
</dbReference>
<dbReference type="PIRSF" id="PIRSF005572">
    <property type="entry name" value="NifS"/>
    <property type="match status" value="1"/>
</dbReference>
<dbReference type="PANTHER" id="PTHR11601">
    <property type="entry name" value="CYSTEINE DESULFURYLASE FAMILY MEMBER"/>
    <property type="match status" value="1"/>
</dbReference>
<dbReference type="Proteomes" id="UP000002027">
    <property type="component" value="Chromosome 2"/>
</dbReference>
<evidence type="ECO:0000256" key="2">
    <source>
        <dbReference type="ARBA" id="ARBA00003120"/>
    </source>
</evidence>
<dbReference type="InterPro" id="IPR020578">
    <property type="entry name" value="Aminotrans_V_PyrdxlP_BS"/>
</dbReference>
<evidence type="ECO:0000256" key="4">
    <source>
        <dbReference type="ARBA" id="ARBA00012239"/>
    </source>
</evidence>
<protein>
    <recommendedName>
        <fullName evidence="4">cysteine desulfurase</fullName>
        <ecNumber evidence="4">2.8.1.7</ecNumber>
    </recommendedName>
</protein>
<dbReference type="GO" id="GO:0046872">
    <property type="term" value="F:metal ion binding"/>
    <property type="evidence" value="ECO:0007669"/>
    <property type="project" value="UniProtKB-KW"/>
</dbReference>
<dbReference type="eggNOG" id="COG1104">
    <property type="taxonomic scope" value="Bacteria"/>
</dbReference>
<feature type="domain" description="Aminotransferase class V" evidence="12">
    <location>
        <begin position="10"/>
        <end position="369"/>
    </location>
</feature>
<keyword evidence="8" id="KW-0408">Iron</keyword>
<dbReference type="InterPro" id="IPR015422">
    <property type="entry name" value="PyrdxlP-dep_Trfase_small"/>
</dbReference>
<evidence type="ECO:0000256" key="11">
    <source>
        <dbReference type="RuleBase" id="RU004504"/>
    </source>
</evidence>
<keyword evidence="6" id="KW-0479">Metal-binding</keyword>
<dbReference type="EC" id="2.8.1.7" evidence="4"/>
<dbReference type="Pfam" id="PF00266">
    <property type="entry name" value="Aminotran_5"/>
    <property type="match status" value="1"/>
</dbReference>
<comment type="catalytic activity">
    <reaction evidence="10">
        <text>(sulfur carrier)-H + L-cysteine = (sulfur carrier)-SH + L-alanine</text>
        <dbReference type="Rhea" id="RHEA:43892"/>
        <dbReference type="Rhea" id="RHEA-COMP:14737"/>
        <dbReference type="Rhea" id="RHEA-COMP:14739"/>
        <dbReference type="ChEBI" id="CHEBI:29917"/>
        <dbReference type="ChEBI" id="CHEBI:35235"/>
        <dbReference type="ChEBI" id="CHEBI:57972"/>
        <dbReference type="ChEBI" id="CHEBI:64428"/>
        <dbReference type="EC" id="2.8.1.7"/>
    </reaction>
</comment>
<dbReference type="InterPro" id="IPR016454">
    <property type="entry name" value="Cysteine_dSase"/>
</dbReference>
<comment type="cofactor">
    <cofactor evidence="1 11">
        <name>pyridoxal 5'-phosphate</name>
        <dbReference type="ChEBI" id="CHEBI:597326"/>
    </cofactor>
</comment>
<dbReference type="HOGENOM" id="CLU_003433_0_0_0"/>
<dbReference type="SUPFAM" id="SSF53383">
    <property type="entry name" value="PLP-dependent transferases"/>
    <property type="match status" value="1"/>
</dbReference>
<dbReference type="STRING" id="479434.Sthe_2643"/>
<reference evidence="14" key="1">
    <citation type="submission" date="2009-11" db="EMBL/GenBank/DDBJ databases">
        <title>The complete chromosome 2 of Sphaerobacter thermophilus DSM 20745.</title>
        <authorList>
            <person name="Lucas S."/>
            <person name="Copeland A."/>
            <person name="Lapidus A."/>
            <person name="Glavina del Rio T."/>
            <person name="Dalin E."/>
            <person name="Tice H."/>
            <person name="Bruce D."/>
            <person name="Goodwin L."/>
            <person name="Pitluck S."/>
            <person name="Kyrpides N."/>
            <person name="Mavromatis K."/>
            <person name="Ivanova N."/>
            <person name="Mikhailova N."/>
            <person name="LaButti K.M."/>
            <person name="Clum A."/>
            <person name="Sun H.I."/>
            <person name="Brettin T."/>
            <person name="Detter J.C."/>
            <person name="Han C."/>
            <person name="Larimer F."/>
            <person name="Land M."/>
            <person name="Hauser L."/>
            <person name="Markowitz V."/>
            <person name="Cheng J.F."/>
            <person name="Hugenholtz P."/>
            <person name="Woyke T."/>
            <person name="Wu D."/>
            <person name="Steenblock K."/>
            <person name="Schneider S."/>
            <person name="Pukall R."/>
            <person name="Goeker M."/>
            <person name="Klenk H.P."/>
            <person name="Eisen J.A."/>
        </authorList>
    </citation>
    <scope>NUCLEOTIDE SEQUENCE [LARGE SCALE GENOMIC DNA]</scope>
    <source>
        <strain evidence="14">ATCC 49802 / DSM 20745 / S 6022</strain>
    </source>
</reference>
<comment type="similarity">
    <text evidence="3">Belongs to the class-V pyridoxal-phosphate-dependent aminotransferase family. NifS/IscS subfamily.</text>
</comment>
<dbReference type="RefSeq" id="WP_012873095.1">
    <property type="nucleotide sequence ID" value="NC_013524.1"/>
</dbReference>
<dbReference type="NCBIfam" id="NF002806">
    <property type="entry name" value="PRK02948.1"/>
    <property type="match status" value="1"/>
</dbReference>
<evidence type="ECO:0000313" key="13">
    <source>
        <dbReference type="EMBL" id="ACZ40057.1"/>
    </source>
</evidence>
<dbReference type="InterPro" id="IPR015424">
    <property type="entry name" value="PyrdxlP-dep_Trfase"/>
</dbReference>
<accession>D1C8B4</accession>
<organism evidence="13 14">
    <name type="scientific">Sphaerobacter thermophilus (strain ATCC 49802 / DSM 20745 / KCCM 41009 / NCIMB 13125 / S 6022)</name>
    <dbReference type="NCBI Taxonomy" id="479434"/>
    <lineage>
        <taxon>Bacteria</taxon>
        <taxon>Pseudomonadati</taxon>
        <taxon>Thermomicrobiota</taxon>
        <taxon>Thermomicrobia</taxon>
        <taxon>Sphaerobacterales</taxon>
        <taxon>Sphaerobacterineae</taxon>
        <taxon>Sphaerobacteraceae</taxon>
        <taxon>Sphaerobacter</taxon>
    </lineage>
</organism>
<evidence type="ECO:0000256" key="3">
    <source>
        <dbReference type="ARBA" id="ARBA00006490"/>
    </source>
</evidence>
<dbReference type="PANTHER" id="PTHR11601:SF34">
    <property type="entry name" value="CYSTEINE DESULFURASE"/>
    <property type="match status" value="1"/>
</dbReference>
<name>D1C8B4_SPHTD</name>
<gene>
    <name evidence="13" type="ordered locus">Sthe_2643</name>
</gene>
<dbReference type="Gene3D" id="3.90.1150.10">
    <property type="entry name" value="Aspartate Aminotransferase, domain 1"/>
    <property type="match status" value="1"/>
</dbReference>
<dbReference type="PROSITE" id="PS00595">
    <property type="entry name" value="AA_TRANSFER_CLASS_5"/>
    <property type="match status" value="1"/>
</dbReference>
<evidence type="ECO:0000256" key="1">
    <source>
        <dbReference type="ARBA" id="ARBA00001933"/>
    </source>
</evidence>
<keyword evidence="9" id="KW-0411">Iron-sulfur</keyword>
<evidence type="ECO:0000256" key="5">
    <source>
        <dbReference type="ARBA" id="ARBA00022679"/>
    </source>
</evidence>
<dbReference type="InterPro" id="IPR000192">
    <property type="entry name" value="Aminotrans_V_dom"/>
</dbReference>
<reference evidence="13 14" key="2">
    <citation type="journal article" date="2010" name="Stand. Genomic Sci.">
        <title>Complete genome sequence of Desulfohalobium retbaense type strain (HR(100)).</title>
        <authorList>
            <person name="Spring S."/>
            <person name="Nolan M."/>
            <person name="Lapidus A."/>
            <person name="Glavina Del Rio T."/>
            <person name="Copeland A."/>
            <person name="Tice H."/>
            <person name="Cheng J.F."/>
            <person name="Lucas S."/>
            <person name="Land M."/>
            <person name="Chen F."/>
            <person name="Bruce D."/>
            <person name="Goodwin L."/>
            <person name="Pitluck S."/>
            <person name="Ivanova N."/>
            <person name="Mavromatis K."/>
            <person name="Mikhailova N."/>
            <person name="Pati A."/>
            <person name="Chen A."/>
            <person name="Palaniappan K."/>
            <person name="Hauser L."/>
            <person name="Chang Y.J."/>
            <person name="Jeffries C.D."/>
            <person name="Munk C."/>
            <person name="Kiss H."/>
            <person name="Chain P."/>
            <person name="Han C."/>
            <person name="Brettin T."/>
            <person name="Detter J.C."/>
            <person name="Schuler E."/>
            <person name="Goker M."/>
            <person name="Rohde M."/>
            <person name="Bristow J."/>
            <person name="Eisen J.A."/>
            <person name="Markowitz V."/>
            <person name="Hugenholtz P."/>
            <person name="Kyrpides N.C."/>
            <person name="Klenk H.P."/>
        </authorList>
    </citation>
    <scope>NUCLEOTIDE SEQUENCE [LARGE SCALE GENOMIC DNA]</scope>
    <source>
        <strain evidence="14">ATCC 49802 / DSM 20745 / S 6022</strain>
    </source>
</reference>
<dbReference type="AlphaFoldDB" id="D1C8B4"/>
<evidence type="ECO:0000256" key="8">
    <source>
        <dbReference type="ARBA" id="ARBA00023004"/>
    </source>
</evidence>
<dbReference type="InParanoid" id="D1C8B4"/>
<keyword evidence="7" id="KW-0663">Pyridoxal phosphate</keyword>
<evidence type="ECO:0000313" key="14">
    <source>
        <dbReference type="Proteomes" id="UP000002027"/>
    </source>
</evidence>
<dbReference type="KEGG" id="sti:Sthe_2643"/>
<dbReference type="GO" id="GO:0051536">
    <property type="term" value="F:iron-sulfur cluster binding"/>
    <property type="evidence" value="ECO:0007669"/>
    <property type="project" value="UniProtKB-KW"/>
</dbReference>
<evidence type="ECO:0000256" key="9">
    <source>
        <dbReference type="ARBA" id="ARBA00023014"/>
    </source>
</evidence>
<comment type="function">
    <text evidence="2">Catalyzes the removal of elemental sulfur atoms from cysteine to produce alanine. Seems to participate in the biosynthesis of the nitrogenase metalloclusters by providing the inorganic sulfur required for the Fe-S core formation.</text>
</comment>
<keyword evidence="5 13" id="KW-0808">Transferase</keyword>
<evidence type="ECO:0000256" key="6">
    <source>
        <dbReference type="ARBA" id="ARBA00022723"/>
    </source>
</evidence>
<evidence type="ECO:0000256" key="10">
    <source>
        <dbReference type="ARBA" id="ARBA00050776"/>
    </source>
</evidence>
<evidence type="ECO:0000256" key="7">
    <source>
        <dbReference type="ARBA" id="ARBA00022898"/>
    </source>
</evidence>
<evidence type="ECO:0000259" key="12">
    <source>
        <dbReference type="Pfam" id="PF00266"/>
    </source>
</evidence>
<dbReference type="GO" id="GO:0031071">
    <property type="term" value="F:cysteine desulfurase activity"/>
    <property type="evidence" value="ECO:0007669"/>
    <property type="project" value="UniProtKB-EC"/>
</dbReference>
<dbReference type="FunFam" id="3.40.640.10:FF:000084">
    <property type="entry name" value="IscS-like cysteine desulfurase"/>
    <property type="match status" value="1"/>
</dbReference>
<dbReference type="Gene3D" id="1.10.260.50">
    <property type="match status" value="1"/>
</dbReference>
<keyword evidence="14" id="KW-1185">Reference proteome</keyword>
<dbReference type="Gene3D" id="3.40.640.10">
    <property type="entry name" value="Type I PLP-dependent aspartate aminotransferase-like (Major domain)"/>
    <property type="match status" value="1"/>
</dbReference>
<proteinExistence type="inferred from homology"/>
<sequence>MGTDPRETPIYLDYNATTPVLPQVRDALLPFLDTHFGNPSSDHPYGRAAAEAVQRARQLVADLLGCAADEIVFTSGGSESDNWALVGRVWAAGSDRAHIITTVVEHPAVLNTCRFLERRGVAVTYLPVDGTGQVDPDDVRRALRPETVVVSVMHANNEVGTLQPIAEIAAICRQAGVPLHTDAAQSVGKVPTRVDDLGVDMLTIAGHKLYAPKGIGALYVRRGTALEPLIHGAGHEGGRRAGTENVPWMVALGAAAALAHPTLETEAARQQALRDRLQQLLEEKAGGVTLNGHPTDRLPNTLNVRFAGIDGNALLTAVPEVAASTGSACHAGETEPSAVLLAMGIPPAEAVGAVRLSLGRLTTEDELERAAEALAAGVARLRAR</sequence>
<dbReference type="EMBL" id="CP001824">
    <property type="protein sequence ID" value="ACZ40057.1"/>
    <property type="molecule type" value="Genomic_DNA"/>
</dbReference>